<dbReference type="Proteomes" id="UP000190897">
    <property type="component" value="Unassembled WGS sequence"/>
</dbReference>
<dbReference type="Gene3D" id="2.40.160.130">
    <property type="entry name" value="Capsule assembly protein Wzi"/>
    <property type="match status" value="1"/>
</dbReference>
<reference evidence="3" key="1">
    <citation type="submission" date="2017-02" db="EMBL/GenBank/DDBJ databases">
        <authorList>
            <person name="Varghese N."/>
            <person name="Submissions S."/>
        </authorList>
    </citation>
    <scope>NUCLEOTIDE SEQUENCE [LARGE SCALE GENOMIC DNA]</scope>
    <source>
        <strain evidence="3">DSM 22270</strain>
    </source>
</reference>
<sequence length="519" mass="57737">MHALVKLPLFLILLCTCFYEAVAGTMQVQSNFSDTSVIEDTTSEQAGKQFKFGFAAMAIATSNKQVPFWMRSNQFGSIPLDGPSFSLIGSIGRDYVKSRKDKLTDWGVYLEPRFNIGRRSELMLIEGYAKGRLGIFQLKAGRSRDVMGLIDTTLSSGAFSVSGNSLGIPKVEISIPEFWDLPFLKGVIAVKGNFAHGWLGNTEVRNGNRFSSVNSFFHQKSLYARLGKQTWNVRVFAGFNHQVFWGNEKEMNPTLFKLSVLETYKRVILGESYGGDDIGLPRSKVGNHLGSIDQAIEVDAGAVGVMAYHQFFFEVGGLYHLNNVKDGIFGLSLSNRNFSKSTASFRLKKILFEYINTKSQGGEIDAKITPSGDEDYYNNYIYLKGWSYKGENIGNPLVTSAKYSRKDLPKVANEFYINNRLTAFHGATEVAVAGWSLMLRLNYSLNYGTYGTSPLGHSLNNIRIPSKPPYFEKEGQFASSIEGRRRLKHNTAISGGFALDQGSLLYNSTGAWLKVSKAW</sequence>
<feature type="chain" id="PRO_5012933773" evidence="1">
    <location>
        <begin position="24"/>
        <end position="519"/>
    </location>
</feature>
<organism evidence="2 3">
    <name type="scientific">Dyadobacter psychrophilus</name>
    <dbReference type="NCBI Taxonomy" id="651661"/>
    <lineage>
        <taxon>Bacteria</taxon>
        <taxon>Pseudomonadati</taxon>
        <taxon>Bacteroidota</taxon>
        <taxon>Cytophagia</taxon>
        <taxon>Cytophagales</taxon>
        <taxon>Spirosomataceae</taxon>
        <taxon>Dyadobacter</taxon>
    </lineage>
</organism>
<evidence type="ECO:0000313" key="3">
    <source>
        <dbReference type="Proteomes" id="UP000190897"/>
    </source>
</evidence>
<evidence type="ECO:0000256" key="1">
    <source>
        <dbReference type="SAM" id="SignalP"/>
    </source>
</evidence>
<dbReference type="EMBL" id="FUZA01000011">
    <property type="protein sequence ID" value="SKC18469.1"/>
    <property type="molecule type" value="Genomic_DNA"/>
</dbReference>
<feature type="signal peptide" evidence="1">
    <location>
        <begin position="1"/>
        <end position="23"/>
    </location>
</feature>
<keyword evidence="3" id="KW-1185">Reference proteome</keyword>
<dbReference type="InterPro" id="IPR038636">
    <property type="entry name" value="Wzi_sf"/>
</dbReference>
<dbReference type="RefSeq" id="WP_082217743.1">
    <property type="nucleotide sequence ID" value="NZ_FUZA01000011.1"/>
</dbReference>
<dbReference type="STRING" id="651661.SAMN05660293_05309"/>
<dbReference type="AlphaFoldDB" id="A0A1T5HD02"/>
<dbReference type="OrthoDB" id="596512at2"/>
<keyword evidence="1" id="KW-0732">Signal</keyword>
<evidence type="ECO:0000313" key="2">
    <source>
        <dbReference type="EMBL" id="SKC18469.1"/>
    </source>
</evidence>
<proteinExistence type="predicted"/>
<gene>
    <name evidence="2" type="ORF">SAMN05660293_05309</name>
</gene>
<accession>A0A1T5HD02</accession>
<name>A0A1T5HD02_9BACT</name>
<protein>
    <submittedName>
        <fullName evidence="2">Capsule assembly protein Wzi</fullName>
    </submittedName>
</protein>